<dbReference type="OrthoDB" id="3190595at2"/>
<dbReference type="GO" id="GO:0032993">
    <property type="term" value="C:protein-DNA complex"/>
    <property type="evidence" value="ECO:0007669"/>
    <property type="project" value="TreeGrafter"/>
</dbReference>
<comment type="similarity">
    <text evidence="1">Belongs to the AfsR/DnrI/RedD regulatory family.</text>
</comment>
<evidence type="ECO:0000256" key="3">
    <source>
        <dbReference type="ARBA" id="ARBA00023012"/>
    </source>
</evidence>
<dbReference type="Pfam" id="PF00072">
    <property type="entry name" value="Response_reg"/>
    <property type="match status" value="1"/>
</dbReference>
<gene>
    <name evidence="9" type="ordered locus">Trad_2447</name>
</gene>
<dbReference type="InterPro" id="IPR005158">
    <property type="entry name" value="BTAD"/>
</dbReference>
<feature type="modified residue" description="4-aspartylphosphate" evidence="7">
    <location>
        <position position="64"/>
    </location>
</feature>
<evidence type="ECO:0000313" key="10">
    <source>
        <dbReference type="Proteomes" id="UP000000379"/>
    </source>
</evidence>
<dbReference type="InterPro" id="IPR011006">
    <property type="entry name" value="CheY-like_superfamily"/>
</dbReference>
<dbReference type="RefSeq" id="WP_013178918.1">
    <property type="nucleotide sequence ID" value="NC_014221.1"/>
</dbReference>
<evidence type="ECO:0000256" key="6">
    <source>
        <dbReference type="ARBA" id="ARBA00023163"/>
    </source>
</evidence>
<dbReference type="SMART" id="SM00448">
    <property type="entry name" value="REC"/>
    <property type="match status" value="1"/>
</dbReference>
<keyword evidence="10" id="KW-1185">Reference proteome</keyword>
<evidence type="ECO:0000256" key="5">
    <source>
        <dbReference type="ARBA" id="ARBA00023125"/>
    </source>
</evidence>
<dbReference type="SMART" id="SM00862">
    <property type="entry name" value="Trans_reg_C"/>
    <property type="match status" value="1"/>
</dbReference>
<dbReference type="Gene3D" id="3.40.50.2300">
    <property type="match status" value="1"/>
</dbReference>
<dbReference type="KEGG" id="tra:Trad_2447"/>
<dbReference type="GO" id="GO:0005829">
    <property type="term" value="C:cytosol"/>
    <property type="evidence" value="ECO:0007669"/>
    <property type="project" value="TreeGrafter"/>
</dbReference>
<dbReference type="InterPro" id="IPR011990">
    <property type="entry name" value="TPR-like_helical_dom_sf"/>
</dbReference>
<dbReference type="SUPFAM" id="SSF48452">
    <property type="entry name" value="TPR-like"/>
    <property type="match status" value="1"/>
</dbReference>
<dbReference type="HOGENOM" id="CLU_805910_0_0_0"/>
<dbReference type="InterPro" id="IPR001867">
    <property type="entry name" value="OmpR/PhoB-type_DNA-bd"/>
</dbReference>
<dbReference type="GO" id="GO:0006355">
    <property type="term" value="P:regulation of DNA-templated transcription"/>
    <property type="evidence" value="ECO:0007669"/>
    <property type="project" value="InterPro"/>
</dbReference>
<keyword evidence="5" id="KW-0238">DNA-binding</keyword>
<dbReference type="CDD" id="cd17574">
    <property type="entry name" value="REC_OmpR"/>
    <property type="match status" value="1"/>
</dbReference>
<name>D7CT93_TRURR</name>
<evidence type="ECO:0000256" key="4">
    <source>
        <dbReference type="ARBA" id="ARBA00023015"/>
    </source>
</evidence>
<dbReference type="SMART" id="SM01043">
    <property type="entry name" value="BTAD"/>
    <property type="match status" value="1"/>
</dbReference>
<proteinExistence type="inferred from homology"/>
<dbReference type="SUPFAM" id="SSF52172">
    <property type="entry name" value="CheY-like"/>
    <property type="match status" value="1"/>
</dbReference>
<dbReference type="EMBL" id="CP002049">
    <property type="protein sequence ID" value="ADI15556.1"/>
    <property type="molecule type" value="Genomic_DNA"/>
</dbReference>
<accession>D7CT93</accession>
<dbReference type="GO" id="GO:0000156">
    <property type="term" value="F:phosphorelay response regulator activity"/>
    <property type="evidence" value="ECO:0007669"/>
    <property type="project" value="TreeGrafter"/>
</dbReference>
<dbReference type="InterPro" id="IPR001789">
    <property type="entry name" value="Sig_transdc_resp-reg_receiver"/>
</dbReference>
<dbReference type="Pfam" id="PF03704">
    <property type="entry name" value="BTAD"/>
    <property type="match status" value="1"/>
</dbReference>
<dbReference type="InterPro" id="IPR036388">
    <property type="entry name" value="WH-like_DNA-bd_sf"/>
</dbReference>
<reference evidence="9 10" key="2">
    <citation type="journal article" date="2011" name="Stand. Genomic Sci.">
        <title>Complete genome sequence of Truepera radiovictrix type strain (RQ-24).</title>
        <authorList>
            <person name="Ivanova N."/>
            <person name="Rohde C."/>
            <person name="Munk C."/>
            <person name="Nolan M."/>
            <person name="Lucas S."/>
            <person name="Del Rio T.G."/>
            <person name="Tice H."/>
            <person name="Deshpande S."/>
            <person name="Cheng J.F."/>
            <person name="Tapia R."/>
            <person name="Han C."/>
            <person name="Goodwin L."/>
            <person name="Pitluck S."/>
            <person name="Liolios K."/>
            <person name="Mavromatis K."/>
            <person name="Mikhailova N."/>
            <person name="Pati A."/>
            <person name="Chen A."/>
            <person name="Palaniappan K."/>
            <person name="Land M."/>
            <person name="Hauser L."/>
            <person name="Chang Y.J."/>
            <person name="Jeffries C.D."/>
            <person name="Brambilla E."/>
            <person name="Rohde M."/>
            <person name="Goker M."/>
            <person name="Tindall B.J."/>
            <person name="Woyke T."/>
            <person name="Bristow J."/>
            <person name="Eisen J.A."/>
            <person name="Markowitz V."/>
            <person name="Hugenholtz P."/>
            <person name="Kyrpides N.C."/>
            <person name="Klenk H.P."/>
            <person name="Lapidus A."/>
        </authorList>
    </citation>
    <scope>NUCLEOTIDE SEQUENCE [LARGE SCALE GENOMIC DNA]</scope>
    <source>
        <strain evidence="10">DSM 17093 / CIP 108686 / LMG 22925 / RQ-24</strain>
    </source>
</reference>
<keyword evidence="4" id="KW-0805">Transcription regulation</keyword>
<dbReference type="PROSITE" id="PS50110">
    <property type="entry name" value="RESPONSE_REGULATORY"/>
    <property type="match status" value="1"/>
</dbReference>
<dbReference type="SUPFAM" id="SSF46894">
    <property type="entry name" value="C-terminal effector domain of the bipartite response regulators"/>
    <property type="match status" value="1"/>
</dbReference>
<evidence type="ECO:0000256" key="1">
    <source>
        <dbReference type="ARBA" id="ARBA00005820"/>
    </source>
</evidence>
<keyword evidence="3" id="KW-0902">Two-component regulatory system</keyword>
<dbReference type="AlphaFoldDB" id="D7CT93"/>
<dbReference type="Gene3D" id="1.10.10.10">
    <property type="entry name" value="Winged helix-like DNA-binding domain superfamily/Winged helix DNA-binding domain"/>
    <property type="match status" value="1"/>
</dbReference>
<keyword evidence="2 7" id="KW-0597">Phosphoprotein</keyword>
<protein>
    <submittedName>
        <fullName evidence="9">Response regulator receiver and SARP domain protein</fullName>
    </submittedName>
</protein>
<evidence type="ECO:0000256" key="2">
    <source>
        <dbReference type="ARBA" id="ARBA00022553"/>
    </source>
</evidence>
<keyword evidence="6" id="KW-0804">Transcription</keyword>
<organism evidence="9 10">
    <name type="scientific">Truepera radiovictrix (strain DSM 17093 / CIP 108686 / LMG 22925 / RQ-24)</name>
    <dbReference type="NCBI Taxonomy" id="649638"/>
    <lineage>
        <taxon>Bacteria</taxon>
        <taxon>Thermotogati</taxon>
        <taxon>Deinococcota</taxon>
        <taxon>Deinococci</taxon>
        <taxon>Trueperales</taxon>
        <taxon>Trueperaceae</taxon>
        <taxon>Truepera</taxon>
    </lineage>
</organism>
<feature type="domain" description="Response regulatory" evidence="8">
    <location>
        <begin position="14"/>
        <end position="131"/>
    </location>
</feature>
<dbReference type="GO" id="GO:0000976">
    <property type="term" value="F:transcription cis-regulatory region binding"/>
    <property type="evidence" value="ECO:0007669"/>
    <property type="project" value="TreeGrafter"/>
</dbReference>
<dbReference type="Proteomes" id="UP000000379">
    <property type="component" value="Chromosome"/>
</dbReference>
<dbReference type="InterPro" id="IPR039420">
    <property type="entry name" value="WalR-like"/>
</dbReference>
<evidence type="ECO:0000313" key="9">
    <source>
        <dbReference type="EMBL" id="ADI15556.1"/>
    </source>
</evidence>
<dbReference type="PANTHER" id="PTHR48111">
    <property type="entry name" value="REGULATOR OF RPOS"/>
    <property type="match status" value="1"/>
</dbReference>
<dbReference type="PANTHER" id="PTHR48111:SF1">
    <property type="entry name" value="TWO-COMPONENT RESPONSE REGULATOR ORR33"/>
    <property type="match status" value="1"/>
</dbReference>
<reference evidence="10" key="1">
    <citation type="submission" date="2010-05" db="EMBL/GenBank/DDBJ databases">
        <title>The complete genome of Truepera radiovictris DSM 17093.</title>
        <authorList>
            <consortium name="US DOE Joint Genome Institute (JGI-PGF)"/>
            <person name="Lucas S."/>
            <person name="Copeland A."/>
            <person name="Lapidus A."/>
            <person name="Glavina del Rio T."/>
            <person name="Dalin E."/>
            <person name="Tice H."/>
            <person name="Bruce D."/>
            <person name="Goodwin L."/>
            <person name="Pitluck S."/>
            <person name="Kyrpides N."/>
            <person name="Mavromatis K."/>
            <person name="Ovchinnikova G."/>
            <person name="Munk A.C."/>
            <person name="Detter J.C."/>
            <person name="Han C."/>
            <person name="Tapia R."/>
            <person name="Land M."/>
            <person name="Hauser L."/>
            <person name="Markowitz V."/>
            <person name="Cheng J.-F."/>
            <person name="Hugenholtz P."/>
            <person name="Woyke T."/>
            <person name="Wu D."/>
            <person name="Tindall B."/>
            <person name="Pomrenke H.G."/>
            <person name="Brambilla E."/>
            <person name="Klenk H.-P."/>
            <person name="Eisen J.A."/>
        </authorList>
    </citation>
    <scope>NUCLEOTIDE SEQUENCE [LARGE SCALE GENOMIC DNA]</scope>
    <source>
        <strain evidence="10">DSM 17093 / CIP 108686 / LMG 22925 / RQ-24</strain>
    </source>
</reference>
<dbReference type="STRING" id="649638.Trad_2447"/>
<sequence>MTAEVGLEHRTDRLVVAVDDEPSVRKLIDLILSAAGFSVLTFERPQDALSELESGLRPDVIVSDVTMPGMDGFAFCRAVRATAELRAVPFLFLTALDERASMRQGMLLGADDYLTKPFVKRELVEAVERRLARFAEIRRPAGGKLRVYGFGSPTVERDAERLEWDSLKALELLFYLLEHPRGVSTFEVAEALWPGKTEAKASSSFHTTLYRLRKVIGGEVVRSANRRYYLQGGLVLEYDVARYRALAAAARRSGALADYARGAELYRADFLLGVDSAWAETTRLTLHTEHLALLVAAAELADRAGDYEAATRFYSATTLHEPYSESAWEALANLWERRGHLAKAAEVRGRFESLMSEL</sequence>
<dbReference type="eggNOG" id="COG3947">
    <property type="taxonomic scope" value="Bacteria"/>
</dbReference>
<dbReference type="InterPro" id="IPR016032">
    <property type="entry name" value="Sig_transdc_resp-reg_C-effctor"/>
</dbReference>
<evidence type="ECO:0000259" key="8">
    <source>
        <dbReference type="PROSITE" id="PS50110"/>
    </source>
</evidence>
<dbReference type="Gene3D" id="1.25.40.10">
    <property type="entry name" value="Tetratricopeptide repeat domain"/>
    <property type="match status" value="1"/>
</dbReference>
<evidence type="ECO:0000256" key="7">
    <source>
        <dbReference type="PROSITE-ProRule" id="PRU00169"/>
    </source>
</evidence>